<sequence length="567" mass="63367">MHPVDANKNVVIVLGMHRSGTSAIAAGLEQLGLSMGSSLYQGDEWNPKGYFEERQVVEFNNRLLALQNCRWDSPLPPVLGSGGQWEAYVGEAVELVRGLFGDAPAWGFKDPRMCQLAPFWGRVFSQLEVKPQLMLVVRHPAEVVHSLARRDGISVERGAWLWMTHLLGALEYLDNAEDMRFFAFDHLLLQPADFLSDVASWLKLTPAQDTVERFAGDFIAPTLSHGSDARHLSLPGLVLRAYEAVHGAIEEGMTPRAFRESAQWIRITSEFQRDIIPKLLSVQAFYKDDRQLSTLESRIVALSEGLAMAEKLAVERLDEMQRLDTQLIQTSDALARAELIVLEQRSTLECANEQLGSEPVDQATGAHSPLAESQFQREASAQIEALDCRLRDAETLAVERLEHINRLDAQLSQTSAALDRAEHIVSDQQAALERQNDAYTLFRGAELIAIERLEHIQKLDAQLIEMSAALSRAEGIVVEQQQAFQQRDAMQAGLLEAERLAFERLAEMQKLNAQLIQTSDALAHAERIVQEQQDALERAYLLVSRREMTPVGVAESLQNATLDPQIK</sequence>
<dbReference type="EMBL" id="AVQG01000001">
    <property type="protein sequence ID" value="ERH61532.1"/>
    <property type="molecule type" value="Genomic_DNA"/>
</dbReference>
<dbReference type="EMBL" id="CP007637">
    <property type="protein sequence ID" value="AIB37948.1"/>
    <property type="molecule type" value="Genomic_DNA"/>
</dbReference>
<keyword evidence="7" id="KW-1185">Reference proteome</keyword>
<proteinExistence type="predicted"/>
<dbReference type="RefSeq" id="WP_010208578.1">
    <property type="nucleotide sequence ID" value="NZ_AVQG01000001.1"/>
</dbReference>
<name>A0A1N7UJ59_9PSED</name>
<reference evidence="2 6" key="2">
    <citation type="submission" date="2014-05" db="EMBL/GenBank/DDBJ databases">
        <title>Pseudomonas simiae WCS417.</title>
        <authorList>
            <person name="Berendsen R.L."/>
        </authorList>
    </citation>
    <scope>NUCLEOTIDE SEQUENCE [LARGE SCALE GENOMIC DNA]</scope>
    <source>
        <strain evidence="2 6">WCS417</strain>
    </source>
</reference>
<dbReference type="PATRIC" id="fig|1390371.3.peg.343"/>
<dbReference type="AlphaFoldDB" id="A0A1N7UJ59"/>
<evidence type="ECO:0000313" key="3">
    <source>
        <dbReference type="EMBL" id="ERH61532.1"/>
    </source>
</evidence>
<evidence type="ECO:0000313" key="4">
    <source>
        <dbReference type="EMBL" id="MCF5318355.1"/>
    </source>
</evidence>
<reference evidence="4 7" key="3">
    <citation type="submission" date="2019-11" db="EMBL/GenBank/DDBJ databases">
        <title>Epiphytic Pseudomonas syringae from cherry orchards.</title>
        <authorList>
            <person name="Hulin M.T."/>
        </authorList>
    </citation>
    <scope>NUCLEOTIDE SEQUENCE [LARGE SCALE GENOMIC DNA]</scope>
    <source>
        <strain evidence="4 7">PA-5-11C</strain>
    </source>
</reference>
<dbReference type="OrthoDB" id="9816424at2"/>
<reference evidence="3 5" key="1">
    <citation type="submission" date="2013-08" db="EMBL/GenBank/DDBJ databases">
        <title>Biodegradation of aromatic compounds in biofilm forming Pseudomonas isolated from sewage sludge.</title>
        <authorList>
            <person name="Qureshi A."/>
            <person name="Ghosh S."/>
            <person name="Khardenavis A.A."/>
            <person name="Kapley A."/>
            <person name="Purohit H.J."/>
        </authorList>
    </citation>
    <scope>NUCLEOTIDE SEQUENCE [LARGE SCALE GENOMIC DNA]</scope>
    <source>
        <strain evidence="3 5">EGD-AQ6</strain>
    </source>
</reference>
<dbReference type="Gene3D" id="3.40.50.300">
    <property type="entry name" value="P-loop containing nucleotide triphosphate hydrolases"/>
    <property type="match status" value="1"/>
</dbReference>
<keyword evidence="1" id="KW-0175">Coiled coil</keyword>
<evidence type="ECO:0000256" key="1">
    <source>
        <dbReference type="SAM" id="Coils"/>
    </source>
</evidence>
<dbReference type="EMBL" id="WKCM01000011">
    <property type="protein sequence ID" value="MCF5318355.1"/>
    <property type="molecule type" value="Genomic_DNA"/>
</dbReference>
<dbReference type="Proteomes" id="UP000016504">
    <property type="component" value="Unassembled WGS sequence"/>
</dbReference>
<evidence type="ECO:0000313" key="2">
    <source>
        <dbReference type="EMBL" id="AIB37948.1"/>
    </source>
</evidence>
<dbReference type="Proteomes" id="UP000814078">
    <property type="component" value="Unassembled WGS sequence"/>
</dbReference>
<evidence type="ECO:0000313" key="6">
    <source>
        <dbReference type="Proteomes" id="UP000027308"/>
    </source>
</evidence>
<dbReference type="eggNOG" id="COG3551">
    <property type="taxonomic scope" value="Bacteria"/>
</dbReference>
<accession>A0A1N7UJ59</accession>
<protein>
    <submittedName>
        <fullName evidence="4">Sulfotransferase family protein</fullName>
    </submittedName>
</protein>
<accession>U1V2C8</accession>
<evidence type="ECO:0000313" key="7">
    <source>
        <dbReference type="Proteomes" id="UP000814078"/>
    </source>
</evidence>
<dbReference type="InterPro" id="IPR027417">
    <property type="entry name" value="P-loop_NTPase"/>
</dbReference>
<feature type="coiled-coil region" evidence="1">
    <location>
        <begin position="376"/>
        <end position="438"/>
    </location>
</feature>
<evidence type="ECO:0000313" key="5">
    <source>
        <dbReference type="Proteomes" id="UP000016504"/>
    </source>
</evidence>
<gene>
    <name evidence="4" type="ORF">GIW13_08655</name>
    <name evidence="3" type="ORF">O204_01760</name>
    <name evidence="2" type="ORF">PS417_20665</name>
</gene>
<dbReference type="SUPFAM" id="SSF52540">
    <property type="entry name" value="P-loop containing nucleoside triphosphate hydrolases"/>
    <property type="match status" value="1"/>
</dbReference>
<dbReference type="Proteomes" id="UP000027308">
    <property type="component" value="Chromosome"/>
</dbReference>
<organism evidence="2 6">
    <name type="scientific">Pseudomonas simiae</name>
    <dbReference type="NCBI Taxonomy" id="321846"/>
    <lineage>
        <taxon>Bacteria</taxon>
        <taxon>Pseudomonadati</taxon>
        <taxon>Pseudomonadota</taxon>
        <taxon>Gammaproteobacteria</taxon>
        <taxon>Pseudomonadales</taxon>
        <taxon>Pseudomonadaceae</taxon>
        <taxon>Pseudomonas</taxon>
    </lineage>
</organism>